<dbReference type="Proteomes" id="UP000612746">
    <property type="component" value="Unassembled WGS sequence"/>
</dbReference>
<protein>
    <submittedName>
        <fullName evidence="2">Uncharacterized protein</fullName>
    </submittedName>
</protein>
<feature type="region of interest" description="Disordered" evidence="1">
    <location>
        <begin position="253"/>
        <end position="273"/>
    </location>
</feature>
<feature type="compositionally biased region" description="Polar residues" evidence="1">
    <location>
        <begin position="94"/>
        <end position="104"/>
    </location>
</feature>
<organism evidence="2 3">
    <name type="scientific">Umbelopsis vinacea</name>
    <dbReference type="NCBI Taxonomy" id="44442"/>
    <lineage>
        <taxon>Eukaryota</taxon>
        <taxon>Fungi</taxon>
        <taxon>Fungi incertae sedis</taxon>
        <taxon>Mucoromycota</taxon>
        <taxon>Mucoromycotina</taxon>
        <taxon>Umbelopsidomycetes</taxon>
        <taxon>Umbelopsidales</taxon>
        <taxon>Umbelopsidaceae</taxon>
        <taxon>Umbelopsis</taxon>
    </lineage>
</organism>
<dbReference type="OrthoDB" id="2417670at2759"/>
<name>A0A8H7PL76_9FUNG</name>
<proteinExistence type="predicted"/>
<dbReference type="EMBL" id="JAEPRA010000014">
    <property type="protein sequence ID" value="KAG2176043.1"/>
    <property type="molecule type" value="Genomic_DNA"/>
</dbReference>
<comment type="caution">
    <text evidence="2">The sequence shown here is derived from an EMBL/GenBank/DDBJ whole genome shotgun (WGS) entry which is preliminary data.</text>
</comment>
<keyword evidence="3" id="KW-1185">Reference proteome</keyword>
<dbReference type="AlphaFoldDB" id="A0A8H7PL76"/>
<feature type="compositionally biased region" description="Low complexity" evidence="1">
    <location>
        <begin position="46"/>
        <end position="93"/>
    </location>
</feature>
<evidence type="ECO:0000313" key="2">
    <source>
        <dbReference type="EMBL" id="KAG2176043.1"/>
    </source>
</evidence>
<accession>A0A8H7PL76</accession>
<reference evidence="2" key="1">
    <citation type="submission" date="2020-12" db="EMBL/GenBank/DDBJ databases">
        <title>Metabolic potential, ecology and presence of endohyphal bacteria is reflected in genomic diversity of Mucoromycotina.</title>
        <authorList>
            <person name="Muszewska A."/>
            <person name="Okrasinska A."/>
            <person name="Steczkiewicz K."/>
            <person name="Drgas O."/>
            <person name="Orlowska M."/>
            <person name="Perlinska-Lenart U."/>
            <person name="Aleksandrzak-Piekarczyk T."/>
            <person name="Szatraj K."/>
            <person name="Zielenkiewicz U."/>
            <person name="Pilsyk S."/>
            <person name="Malc E."/>
            <person name="Mieczkowski P."/>
            <person name="Kruszewska J.S."/>
            <person name="Biernat P."/>
            <person name="Pawlowska J."/>
        </authorList>
    </citation>
    <scope>NUCLEOTIDE SEQUENCE</scope>
    <source>
        <strain evidence="2">WA0000051536</strain>
    </source>
</reference>
<feature type="region of interest" description="Disordered" evidence="1">
    <location>
        <begin position="33"/>
        <end position="147"/>
    </location>
</feature>
<evidence type="ECO:0000256" key="1">
    <source>
        <dbReference type="SAM" id="MobiDB-lite"/>
    </source>
</evidence>
<gene>
    <name evidence="2" type="ORF">INT44_000522</name>
</gene>
<sequence length="273" mass="29811">MASPSSGVTLPPISSLLPESKWYSRSSLANSNKIPDLLRPPALVIPSPSHSHQLLSPAASSHSPVSPYSPTSSPDHTRYLSPISPSLSPIEPSQYTLDNSSQSGDFHLQVPSFHSHRRLSDPPPKKSAVSPPPQLARMSLSPAPEEETRVNPILFTNTGEPILKRKRGRPPNLREPVWEGGWTFVTPTVWNITSASPVASLEQEDTETTTAFTSSTMDTVLTMPKKKRGRKPKTHIEGNSCFVWRDLTASGQRKAKAAKRDITPDIPPPVDIL</sequence>
<evidence type="ECO:0000313" key="3">
    <source>
        <dbReference type="Proteomes" id="UP000612746"/>
    </source>
</evidence>